<protein>
    <submittedName>
        <fullName evidence="1">Uncharacterized protein</fullName>
    </submittedName>
</protein>
<sequence>MSFWNKVGQVAKVAGEYAAKEAKTQYEGAKERSAQYAEEMPNLSDRQLAKICLTEAQHSPIKVVVARKELRNRGYETMEDIKSI</sequence>
<dbReference type="EMBL" id="RCHE01000044">
    <property type="protein sequence ID" value="RLL39815.1"/>
    <property type="molecule type" value="Genomic_DNA"/>
</dbReference>
<dbReference type="RefSeq" id="WP_121533134.1">
    <property type="nucleotide sequence ID" value="NZ_RCHD01000058.1"/>
</dbReference>
<evidence type="ECO:0000313" key="3">
    <source>
        <dbReference type="Proteomes" id="UP000267166"/>
    </source>
</evidence>
<organism evidence="1 3">
    <name type="scientific">Acinetobacter cumulans</name>
    <dbReference type="NCBI Taxonomy" id="2136182"/>
    <lineage>
        <taxon>Bacteria</taxon>
        <taxon>Pseudomonadati</taxon>
        <taxon>Pseudomonadota</taxon>
        <taxon>Gammaproteobacteria</taxon>
        <taxon>Moraxellales</taxon>
        <taxon>Moraxellaceae</taxon>
        <taxon>Acinetobacter</taxon>
    </lineage>
</organism>
<evidence type="ECO:0000313" key="4">
    <source>
        <dbReference type="Proteomes" id="UP000273105"/>
    </source>
</evidence>
<name>A0A498CWH4_9GAMM</name>
<proteinExistence type="predicted"/>
<keyword evidence="4" id="KW-1185">Reference proteome</keyword>
<dbReference type="EMBL" id="RCHD01000058">
    <property type="protein sequence ID" value="RLL30048.1"/>
    <property type="molecule type" value="Genomic_DNA"/>
</dbReference>
<evidence type="ECO:0000313" key="1">
    <source>
        <dbReference type="EMBL" id="RLL30048.1"/>
    </source>
</evidence>
<gene>
    <name evidence="2" type="ORF">D9K79_14675</name>
    <name evidence="1" type="ORF">D9K80_16250</name>
</gene>
<comment type="caution">
    <text evidence="1">The sequence shown here is derived from an EMBL/GenBank/DDBJ whole genome shotgun (WGS) entry which is preliminary data.</text>
</comment>
<dbReference type="AlphaFoldDB" id="A0A498CWH4"/>
<reference evidence="3 4" key="1">
    <citation type="submission" date="2018-09" db="EMBL/GenBank/DDBJ databases">
        <title>The draft genome of Acinetobacter sp. strains.</title>
        <authorList>
            <person name="Qin J."/>
            <person name="Feng Y."/>
            <person name="Zong Z."/>
        </authorList>
    </citation>
    <scope>NUCLEOTIDE SEQUENCE [LARGE SCALE GENOMIC DNA]</scope>
    <source>
        <strain evidence="2 4">WCHAc060001</strain>
        <strain evidence="1 3">WCHAc060003</strain>
    </source>
</reference>
<evidence type="ECO:0000313" key="2">
    <source>
        <dbReference type="EMBL" id="RLL39815.1"/>
    </source>
</evidence>
<accession>A0A498CWH4</accession>
<dbReference type="Proteomes" id="UP000273105">
    <property type="component" value="Unassembled WGS sequence"/>
</dbReference>
<dbReference type="Proteomes" id="UP000267166">
    <property type="component" value="Unassembled WGS sequence"/>
</dbReference>